<evidence type="ECO:0000256" key="1">
    <source>
        <dbReference type="PROSITE-ProRule" id="PRU00176"/>
    </source>
</evidence>
<sequence length="1623" mass="177874">MEPRTRQPSSPFRSTMARAPERDSLPAFLLSGQAGTLGGPRLRSASPGRRALAIDMRRIASLLREPTQALQGTGESMNNSLCSSPNSAWEPGDRGAAPTQARAASLSRMVMQNQFTALAERINSGVTALQRQCEADRRRLTSLEKKLEAKADTEKPDGRERWAEVQGSVNGLIEETQALARRVDGLDERLWARTSGSEASKQRNRELEQQVQALEQQNRLAAASVEEMQKRQATKIRRAEHSLEEILRRLASVEDEARQRGASRDGFLEARIISSEQNQEALDAEIRALQANLEDGLQQLREELLGGGQEDGADFHGSDVYEAVRKGEMGLSSLDRKVTGQVEDLSASLASLRVKVDGVLSRVGGLAERIETAHEPSVDALRLELSQVRSQERRELDAEVSALKGRVQQVQDSNEEACAEVREALRQARAEIAALSYRPEVKEASENSWLRNAEERLASQEQELFDLRERVEEVVQAGGEKAGEFKPSEDLEDLRRRLDWLEEQGGDKPESNRLAQVQNTICELVEQVSKLKQQASSSESNTSSWQQQVKQIHSLIERRQNEDAAAMRVTTEVEAKVGALSSQVADLAARLLEAEGNLDFARENEASTLTEAREEPVARPTALQEKLEAVAEHLEVVDDLSERLCDLERRFATGHESHALGNQSPGPFSEVSFGGEAPMKASAAHDMSRELAELQTRMDGEGRWKERHAELQKAQAEEVQTLSGKLTDLTSRLGKSERLLSSLQEAPAAEVDALRLELLEKLERLESPGLTQVDDATTAATVKLAADMQEVKQEVEGLGDKVDMTLDDLKEGLVAAKNAVEAAMAPIKQELKDLRGRLPDAEAEASAEQALLEKLEEVERKIRDVQKEKEAQTGTVSSGEDLAALQKSIQRLQEAGAKADSDKVELEEAVQQLKDLPLKVQDVSLVQETLRKEVESLSTSLEEQAKKATLVLAKSEPDEDLRQMVEQLRQKVQESPSMQPSTQPSLDLTELREQMKQLEQKVEGSGHEEDAKLRSQVQQQVQDLGVQLSKEVANLAEHQKDICEAKTTVEELAKQLKAPSRSPELEKEIQNLRNELSNVVGRLTSTESTSSMVKKEVQDVKKEVADLVDRLSTAESASSATAKDLEALLGPKNKIGISLGGTESPLAEVCGRLDLLSEQVAELQNKSDTPGIVIHKARCDSAASADGSLNFSLTEQTERPGAQGGDSLNFSLTETAKDLLVSEPPKRPGLVISTEEDSDGAEILSASDSPSAALPGKLAKGAGQTLIRNTFLDFLETKEVDLADEDPWIIDSNPRRLYTDSVVTQRSIRKQLEEPDTAWGADDADATGTGEGTTSSSSIDADNEAEHSQFWPSNCETTASTCEDDEWQQESKNSRQVDQQVLAAREAAAAGKGLSGLTTVMIRNVPSRYTQQKLMREINSLGFLGQYDFFYLPVQPHGRGNRGFAFVNFICPEAAERFYMALHGRMFRHCAEAPAAVMPADLQGFEVNAEHYANMRHSRSARRPLQAGRALFFRPLPQHLLDIVGSAAKVVDCAGPELECVARPLAHPTCSAILAEQSAPAPDVNSILPIGLQPPVAHRQMVGSAQAKDACQVQRFCTYCGCAKPPAHTFCTYCGMQASASAS</sequence>
<feature type="coiled-coil region" evidence="2">
    <location>
        <begin position="197"/>
        <end position="299"/>
    </location>
</feature>
<dbReference type="PANTHER" id="PTHR32114:SF2">
    <property type="entry name" value="ABC TRANSPORTER ABCH.3"/>
    <property type="match status" value="1"/>
</dbReference>
<feature type="region of interest" description="Disordered" evidence="3">
    <location>
        <begin position="70"/>
        <end position="96"/>
    </location>
</feature>
<dbReference type="InterPro" id="IPR000504">
    <property type="entry name" value="RRM_dom"/>
</dbReference>
<protein>
    <recommendedName>
        <fullName evidence="4">RRM domain-containing protein</fullName>
    </recommendedName>
</protein>
<evidence type="ECO:0000256" key="2">
    <source>
        <dbReference type="SAM" id="Coils"/>
    </source>
</evidence>
<reference evidence="5" key="1">
    <citation type="submission" date="2023-08" db="EMBL/GenBank/DDBJ databases">
        <authorList>
            <person name="Chen Y."/>
            <person name="Shah S."/>
            <person name="Dougan E. K."/>
            <person name="Thang M."/>
            <person name="Chan C."/>
        </authorList>
    </citation>
    <scope>NUCLEOTIDE SEQUENCE</scope>
</reference>
<feature type="region of interest" description="Disordered" evidence="3">
    <location>
        <begin position="1313"/>
        <end position="1353"/>
    </location>
</feature>
<dbReference type="GO" id="GO:0003723">
    <property type="term" value="F:RNA binding"/>
    <property type="evidence" value="ECO:0007669"/>
    <property type="project" value="UniProtKB-UniRule"/>
</dbReference>
<dbReference type="Proteomes" id="UP001178507">
    <property type="component" value="Unassembled WGS sequence"/>
</dbReference>
<evidence type="ECO:0000313" key="6">
    <source>
        <dbReference type="Proteomes" id="UP001178507"/>
    </source>
</evidence>
<feature type="coiled-coil region" evidence="2">
    <location>
        <begin position="584"/>
        <end position="643"/>
    </location>
</feature>
<gene>
    <name evidence="5" type="ORF">EVOR1521_LOCUS24028</name>
</gene>
<dbReference type="CDD" id="cd12277">
    <property type="entry name" value="RRM3_MEI2_EAR1_like"/>
    <property type="match status" value="1"/>
</dbReference>
<proteinExistence type="predicted"/>
<evidence type="ECO:0000259" key="4">
    <source>
        <dbReference type="PROSITE" id="PS50102"/>
    </source>
</evidence>
<feature type="compositionally biased region" description="Low complexity" evidence="3">
    <location>
        <begin position="1317"/>
        <end position="1338"/>
    </location>
</feature>
<dbReference type="Gene3D" id="3.30.70.330">
    <property type="match status" value="1"/>
</dbReference>
<organism evidence="5 6">
    <name type="scientific">Effrenium voratum</name>
    <dbReference type="NCBI Taxonomy" id="2562239"/>
    <lineage>
        <taxon>Eukaryota</taxon>
        <taxon>Sar</taxon>
        <taxon>Alveolata</taxon>
        <taxon>Dinophyceae</taxon>
        <taxon>Suessiales</taxon>
        <taxon>Symbiodiniaceae</taxon>
        <taxon>Effrenium</taxon>
    </lineage>
</organism>
<keyword evidence="1" id="KW-0694">RNA-binding</keyword>
<dbReference type="InterPro" id="IPR007201">
    <property type="entry name" value="Mei2-like_Rrm_C"/>
</dbReference>
<keyword evidence="6" id="KW-1185">Reference proteome</keyword>
<feature type="coiled-coil region" evidence="2">
    <location>
        <begin position="393"/>
        <end position="477"/>
    </location>
</feature>
<comment type="caution">
    <text evidence="5">The sequence shown here is derived from an EMBL/GenBank/DDBJ whole genome shotgun (WGS) entry which is preliminary data.</text>
</comment>
<accession>A0AA36J909</accession>
<dbReference type="EMBL" id="CAUJNA010003382">
    <property type="protein sequence ID" value="CAJ1400734.1"/>
    <property type="molecule type" value="Genomic_DNA"/>
</dbReference>
<dbReference type="InterPro" id="IPR012677">
    <property type="entry name" value="Nucleotide-bd_a/b_plait_sf"/>
</dbReference>
<feature type="coiled-coil region" evidence="2">
    <location>
        <begin position="838"/>
        <end position="947"/>
    </location>
</feature>
<dbReference type="PANTHER" id="PTHR32114">
    <property type="entry name" value="ABC TRANSPORTER ABCH.3"/>
    <property type="match status" value="1"/>
</dbReference>
<feature type="compositionally biased region" description="Polar residues" evidence="3">
    <location>
        <begin position="70"/>
        <end position="87"/>
    </location>
</feature>
<dbReference type="Pfam" id="PF04059">
    <property type="entry name" value="RRM_2"/>
    <property type="match status" value="1"/>
</dbReference>
<feature type="coiled-coil region" evidence="2">
    <location>
        <begin position="1062"/>
        <end position="1117"/>
    </location>
</feature>
<feature type="region of interest" description="Disordered" evidence="3">
    <location>
        <begin position="1"/>
        <end position="46"/>
    </location>
</feature>
<feature type="domain" description="RRM" evidence="4">
    <location>
        <begin position="1398"/>
        <end position="1482"/>
    </location>
</feature>
<dbReference type="PROSITE" id="PS50102">
    <property type="entry name" value="RRM"/>
    <property type="match status" value="1"/>
</dbReference>
<name>A0AA36J909_9DINO</name>
<dbReference type="InterPro" id="IPR035979">
    <property type="entry name" value="RBD_domain_sf"/>
</dbReference>
<dbReference type="SUPFAM" id="SSF54928">
    <property type="entry name" value="RNA-binding domain, RBD"/>
    <property type="match status" value="1"/>
</dbReference>
<feature type="compositionally biased region" description="Polar residues" evidence="3">
    <location>
        <begin position="1"/>
        <end position="13"/>
    </location>
</feature>
<keyword evidence="2" id="KW-0175">Coiled coil</keyword>
<evidence type="ECO:0000256" key="3">
    <source>
        <dbReference type="SAM" id="MobiDB-lite"/>
    </source>
</evidence>
<evidence type="ECO:0000313" key="5">
    <source>
        <dbReference type="EMBL" id="CAJ1400734.1"/>
    </source>
</evidence>